<evidence type="ECO:0000259" key="1">
    <source>
        <dbReference type="Pfam" id="PF14040"/>
    </source>
</evidence>
<dbReference type="Pfam" id="PF14040">
    <property type="entry name" value="DNase_NucA_NucB"/>
    <property type="match status" value="1"/>
</dbReference>
<protein>
    <submittedName>
        <fullName evidence="2">Deoxyribonuclease NucA/NucB</fullName>
    </submittedName>
</protein>
<organism evidence="2 3">
    <name type="scientific">Kibdelosporangium aridum</name>
    <dbReference type="NCBI Taxonomy" id="2030"/>
    <lineage>
        <taxon>Bacteria</taxon>
        <taxon>Bacillati</taxon>
        <taxon>Actinomycetota</taxon>
        <taxon>Actinomycetes</taxon>
        <taxon>Pseudonocardiales</taxon>
        <taxon>Pseudonocardiaceae</taxon>
        <taxon>Kibdelosporangium</taxon>
    </lineage>
</organism>
<sequence length="75" mass="8374">MRCTAALTRTSSTECDEYPFASTYQNAAYVDGKTQYSFAVRPITATHNLAGSGLIADWYGREHMLDGDKFFVVVR</sequence>
<gene>
    <name evidence="2" type="ORF">SAMN05661093_01244</name>
</gene>
<keyword evidence="3" id="KW-1185">Reference proteome</keyword>
<dbReference type="OrthoDB" id="2751008at2"/>
<evidence type="ECO:0000313" key="3">
    <source>
        <dbReference type="Proteomes" id="UP000192674"/>
    </source>
</evidence>
<evidence type="ECO:0000313" key="2">
    <source>
        <dbReference type="EMBL" id="SMC66192.1"/>
    </source>
</evidence>
<name>A0A1W2B0E7_KIBAR</name>
<proteinExistence type="predicted"/>
<reference evidence="2 3" key="1">
    <citation type="submission" date="2017-04" db="EMBL/GenBank/DDBJ databases">
        <authorList>
            <person name="Afonso C.L."/>
            <person name="Miller P.J."/>
            <person name="Scott M.A."/>
            <person name="Spackman E."/>
            <person name="Goraichik I."/>
            <person name="Dimitrov K.M."/>
            <person name="Suarez D.L."/>
            <person name="Swayne D.E."/>
        </authorList>
    </citation>
    <scope>NUCLEOTIDE SEQUENCE [LARGE SCALE GENOMIC DNA]</scope>
    <source>
        <strain evidence="2 3">DSM 43828</strain>
    </source>
</reference>
<dbReference type="AlphaFoldDB" id="A0A1W2B0E7"/>
<dbReference type="InterPro" id="IPR029476">
    <property type="entry name" value="DNase_NucA_NucB"/>
</dbReference>
<dbReference type="EMBL" id="FWXV01000001">
    <property type="protein sequence ID" value="SMC66192.1"/>
    <property type="molecule type" value="Genomic_DNA"/>
</dbReference>
<dbReference type="Proteomes" id="UP000192674">
    <property type="component" value="Unassembled WGS sequence"/>
</dbReference>
<feature type="domain" description="Deoxyribonuclease NucA/NucB" evidence="1">
    <location>
        <begin position="8"/>
        <end position="73"/>
    </location>
</feature>
<accession>A0A1W2B0E7</accession>